<proteinExistence type="predicted"/>
<evidence type="ECO:0000313" key="3">
    <source>
        <dbReference type="Proteomes" id="UP000322234"/>
    </source>
</evidence>
<feature type="region of interest" description="Disordered" evidence="1">
    <location>
        <begin position="1"/>
        <end position="36"/>
    </location>
</feature>
<dbReference type="AlphaFoldDB" id="A0A6B0RXR6"/>
<evidence type="ECO:0000313" key="2">
    <source>
        <dbReference type="EMBL" id="MXQ92003.1"/>
    </source>
</evidence>
<gene>
    <name evidence="2" type="ORF">E5288_WYG019818</name>
</gene>
<dbReference type="Proteomes" id="UP000322234">
    <property type="component" value="Unassembled WGS sequence"/>
</dbReference>
<organism evidence="2 3">
    <name type="scientific">Bos mutus</name>
    <name type="common">wild yak</name>
    <dbReference type="NCBI Taxonomy" id="72004"/>
    <lineage>
        <taxon>Eukaryota</taxon>
        <taxon>Metazoa</taxon>
        <taxon>Chordata</taxon>
        <taxon>Craniata</taxon>
        <taxon>Vertebrata</taxon>
        <taxon>Euteleostomi</taxon>
        <taxon>Mammalia</taxon>
        <taxon>Eutheria</taxon>
        <taxon>Laurasiatheria</taxon>
        <taxon>Artiodactyla</taxon>
        <taxon>Ruminantia</taxon>
        <taxon>Pecora</taxon>
        <taxon>Bovidae</taxon>
        <taxon>Bovinae</taxon>
        <taxon>Bos</taxon>
    </lineage>
</organism>
<comment type="caution">
    <text evidence="2">The sequence shown here is derived from an EMBL/GenBank/DDBJ whole genome shotgun (WGS) entry which is preliminary data.</text>
</comment>
<sequence length="73" mass="7588">MAVGKGLNGDSLRQCSSAASGSHHQTDDVWAPGSLTSQGPCTSIGLIRALCSKPDECAMKTRKQLGSRREAGD</sequence>
<feature type="compositionally biased region" description="Polar residues" evidence="1">
    <location>
        <begin position="11"/>
        <end position="23"/>
    </location>
</feature>
<protein>
    <submittedName>
        <fullName evidence="2">Uncharacterized protein</fullName>
    </submittedName>
</protein>
<name>A0A6B0RXR6_9CETA</name>
<evidence type="ECO:0000256" key="1">
    <source>
        <dbReference type="SAM" id="MobiDB-lite"/>
    </source>
</evidence>
<keyword evidence="3" id="KW-1185">Reference proteome</keyword>
<accession>A0A6B0RXR6</accession>
<reference evidence="2" key="1">
    <citation type="submission" date="2019-10" db="EMBL/GenBank/DDBJ databases">
        <title>The sequence and de novo assembly of the wild yak genome.</title>
        <authorList>
            <person name="Liu Y."/>
        </authorList>
    </citation>
    <scope>NUCLEOTIDE SEQUENCE [LARGE SCALE GENOMIC DNA]</scope>
    <source>
        <strain evidence="2">WY2019</strain>
    </source>
</reference>
<dbReference type="EMBL" id="VBQZ03000077">
    <property type="protein sequence ID" value="MXQ92003.1"/>
    <property type="molecule type" value="Genomic_DNA"/>
</dbReference>